<dbReference type="PANTHER" id="PTHR37953:SF1">
    <property type="entry name" value="UPF0127 PROTEIN MJ1496"/>
    <property type="match status" value="1"/>
</dbReference>
<organism evidence="1 2">
    <name type="scientific">Candidatus Thiodictyon syntrophicum</name>
    <dbReference type="NCBI Taxonomy" id="1166950"/>
    <lineage>
        <taxon>Bacteria</taxon>
        <taxon>Pseudomonadati</taxon>
        <taxon>Pseudomonadota</taxon>
        <taxon>Gammaproteobacteria</taxon>
        <taxon>Chromatiales</taxon>
        <taxon>Chromatiaceae</taxon>
        <taxon>Thiodictyon</taxon>
    </lineage>
</organism>
<dbReference type="OrthoDB" id="5526466at2"/>
<reference evidence="1 2" key="1">
    <citation type="submission" date="2017-03" db="EMBL/GenBank/DDBJ databases">
        <title>Complete genome sequence of Candidatus 'Thiodictyon syntrophicum' sp. nov. strain Cad16T, a photolithoautotroph purple sulfur bacterium isolated from an alpine meromictic lake.</title>
        <authorList>
            <person name="Luedin S.M."/>
            <person name="Pothier J.F."/>
            <person name="Danza F."/>
            <person name="Storelli N."/>
            <person name="Wittwer M."/>
            <person name="Tonolla M."/>
        </authorList>
    </citation>
    <scope>NUCLEOTIDE SEQUENCE [LARGE SCALE GENOMIC DNA]</scope>
    <source>
        <strain evidence="1 2">Cad16T</strain>
    </source>
</reference>
<dbReference type="RefSeq" id="WP_100917800.1">
    <property type="nucleotide sequence ID" value="NZ_CP020370.1"/>
</dbReference>
<evidence type="ECO:0000313" key="2">
    <source>
        <dbReference type="Proteomes" id="UP000232638"/>
    </source>
</evidence>
<dbReference type="InterPro" id="IPR038695">
    <property type="entry name" value="Saro_0823-like_sf"/>
</dbReference>
<name>A0A2K8U3J9_9GAMM</name>
<dbReference type="Pfam" id="PF02643">
    <property type="entry name" value="DUF192"/>
    <property type="match status" value="1"/>
</dbReference>
<accession>A0A2K8U3J9</accession>
<dbReference type="KEGG" id="tsy:THSYN_02755"/>
<evidence type="ECO:0000313" key="1">
    <source>
        <dbReference type="EMBL" id="AUB79989.1"/>
    </source>
</evidence>
<protein>
    <recommendedName>
        <fullName evidence="3">ACR family protein</fullName>
    </recommendedName>
</protein>
<dbReference type="Gene3D" id="2.60.120.1140">
    <property type="entry name" value="Protein of unknown function DUF192"/>
    <property type="match status" value="1"/>
</dbReference>
<dbReference type="InterPro" id="IPR003795">
    <property type="entry name" value="DUF192"/>
</dbReference>
<evidence type="ECO:0008006" key="3">
    <source>
        <dbReference type="Google" id="ProtNLM"/>
    </source>
</evidence>
<dbReference type="Proteomes" id="UP000232638">
    <property type="component" value="Chromosome"/>
</dbReference>
<dbReference type="EMBL" id="CP020370">
    <property type="protein sequence ID" value="AUB79989.1"/>
    <property type="molecule type" value="Genomic_DNA"/>
</dbReference>
<sequence>MNLFSLLLNHSLAPGRRHAAPIAALVGLCLGLPPAGDLYAAEQVRVRVGPAAFQVELAQTQEERRRGLMFRRHLPADQGMLFTQPPARAEFWMKNTLIPLDLLYFDAAGTLLQIVPEAQPCRQQDCPTYPSTSTAVGYILEIKGGEAARQAIQVGDPLALIR</sequence>
<dbReference type="PANTHER" id="PTHR37953">
    <property type="entry name" value="UPF0127 PROTEIN MJ1496"/>
    <property type="match status" value="1"/>
</dbReference>
<dbReference type="AlphaFoldDB" id="A0A2K8U3J9"/>
<gene>
    <name evidence="1" type="ORF">THSYN_02755</name>
</gene>
<keyword evidence="2" id="KW-1185">Reference proteome</keyword>
<proteinExistence type="predicted"/>